<evidence type="ECO:0000256" key="3">
    <source>
        <dbReference type="PROSITE-ProRule" id="PRU00023"/>
    </source>
</evidence>
<feature type="repeat" description="ANK" evidence="3">
    <location>
        <begin position="31"/>
        <end position="63"/>
    </location>
</feature>
<dbReference type="RefSeq" id="WP_120626503.1">
    <property type="nucleotide sequence ID" value="NZ_RAWG01000104.1"/>
</dbReference>
<dbReference type="Proteomes" id="UP000273405">
    <property type="component" value="Unassembled WGS sequence"/>
</dbReference>
<dbReference type="EMBL" id="RAWG01000104">
    <property type="protein sequence ID" value="RKH41564.1"/>
    <property type="molecule type" value="Genomic_DNA"/>
</dbReference>
<dbReference type="InterPro" id="IPR050889">
    <property type="entry name" value="Dendritic_Spine_Reg/Scaffold"/>
</dbReference>
<reference evidence="5" key="1">
    <citation type="submission" date="2018-09" db="EMBL/GenBank/DDBJ databases">
        <authorList>
            <person name="Livingstone P.G."/>
            <person name="Whitworth D.E."/>
        </authorList>
    </citation>
    <scope>NUCLEOTIDE SEQUENCE [LARGE SCALE GENOMIC DNA]</scope>
    <source>
        <strain evidence="5">CA040B</strain>
    </source>
</reference>
<dbReference type="SMART" id="SM00248">
    <property type="entry name" value="ANK"/>
    <property type="match status" value="2"/>
</dbReference>
<dbReference type="PROSITE" id="PS50088">
    <property type="entry name" value="ANK_REPEAT"/>
    <property type="match status" value="1"/>
</dbReference>
<name>A0A3A8NQ49_9BACT</name>
<dbReference type="Pfam" id="PF12796">
    <property type="entry name" value="Ank_2"/>
    <property type="match status" value="1"/>
</dbReference>
<dbReference type="PROSITE" id="PS50297">
    <property type="entry name" value="ANK_REP_REGION"/>
    <property type="match status" value="1"/>
</dbReference>
<comment type="caution">
    <text evidence="4">The sequence shown here is derived from an EMBL/GenBank/DDBJ whole genome shotgun (WGS) entry which is preliminary data.</text>
</comment>
<dbReference type="InterPro" id="IPR036770">
    <property type="entry name" value="Ankyrin_rpt-contain_sf"/>
</dbReference>
<dbReference type="OrthoDB" id="5382682at2"/>
<dbReference type="SUPFAM" id="SSF48403">
    <property type="entry name" value="Ankyrin repeat"/>
    <property type="match status" value="1"/>
</dbReference>
<sequence length="159" mass="16836">MSLFDAVTAGDRAALAAQLDAGADPNPFDSQGRTPLMVAAREGREDLVRLLLEAGAEPTLPDKLGETAFITAAAYGHVTVCALLASKATDDEKDLARTLLANQGLKELPSRPSEIAPDDFRRKLASAGAYVAGKLGDSDTTKRLERVLRSEKGSDKGRK</sequence>
<gene>
    <name evidence="4" type="ORF">D7X12_18010</name>
</gene>
<keyword evidence="5" id="KW-1185">Reference proteome</keyword>
<evidence type="ECO:0000313" key="4">
    <source>
        <dbReference type="EMBL" id="RKH41564.1"/>
    </source>
</evidence>
<accession>A0A3A8NQ49</accession>
<dbReference type="PANTHER" id="PTHR24166:SF48">
    <property type="entry name" value="PROTEIN VAPYRIN"/>
    <property type="match status" value="1"/>
</dbReference>
<evidence type="ECO:0000313" key="5">
    <source>
        <dbReference type="Proteomes" id="UP000273405"/>
    </source>
</evidence>
<dbReference type="AlphaFoldDB" id="A0A3A8NQ49"/>
<evidence type="ECO:0000256" key="1">
    <source>
        <dbReference type="ARBA" id="ARBA00022737"/>
    </source>
</evidence>
<organism evidence="4 5">
    <name type="scientific">Corallococcus sicarius</name>
    <dbReference type="NCBI Taxonomy" id="2316726"/>
    <lineage>
        <taxon>Bacteria</taxon>
        <taxon>Pseudomonadati</taxon>
        <taxon>Myxococcota</taxon>
        <taxon>Myxococcia</taxon>
        <taxon>Myxococcales</taxon>
        <taxon>Cystobacterineae</taxon>
        <taxon>Myxococcaceae</taxon>
        <taxon>Corallococcus</taxon>
    </lineage>
</organism>
<proteinExistence type="predicted"/>
<dbReference type="InterPro" id="IPR002110">
    <property type="entry name" value="Ankyrin_rpt"/>
</dbReference>
<keyword evidence="2 3" id="KW-0040">ANK repeat</keyword>
<dbReference type="Gene3D" id="1.25.40.20">
    <property type="entry name" value="Ankyrin repeat-containing domain"/>
    <property type="match status" value="1"/>
</dbReference>
<keyword evidence="1" id="KW-0677">Repeat</keyword>
<dbReference type="PANTHER" id="PTHR24166">
    <property type="entry name" value="ROLLING PEBBLES, ISOFORM B"/>
    <property type="match status" value="1"/>
</dbReference>
<evidence type="ECO:0000256" key="2">
    <source>
        <dbReference type="ARBA" id="ARBA00023043"/>
    </source>
</evidence>
<protein>
    <submittedName>
        <fullName evidence="4">Ankyrin repeat domain-containing protein</fullName>
    </submittedName>
</protein>